<dbReference type="InterPro" id="IPR023213">
    <property type="entry name" value="CAT-like_dom_sf"/>
</dbReference>
<gene>
    <name evidence="9" type="ORF">F53441_12847</name>
</gene>
<keyword evidence="2" id="KW-0597">Phosphoprotein</keyword>
<comment type="similarity">
    <text evidence="4">Belongs to the NRP synthetase family.</text>
</comment>
<accession>A0A8H4JW20</accession>
<dbReference type="Gene3D" id="3.30.559.30">
    <property type="entry name" value="Nonribosomal peptide synthetase, condensation domain"/>
    <property type="match status" value="1"/>
</dbReference>
<dbReference type="GO" id="GO:0043041">
    <property type="term" value="P:amino acid activation for nonribosomal peptide biosynthetic process"/>
    <property type="evidence" value="ECO:0007669"/>
    <property type="project" value="TreeGrafter"/>
</dbReference>
<evidence type="ECO:0000256" key="1">
    <source>
        <dbReference type="ARBA" id="ARBA00022450"/>
    </source>
</evidence>
<feature type="domain" description="AMP-binding enzyme C-terminal" evidence="8">
    <location>
        <begin position="413"/>
        <end position="480"/>
    </location>
</feature>
<dbReference type="AlphaFoldDB" id="A0A8H4JW20"/>
<dbReference type="Pfam" id="PF00501">
    <property type="entry name" value="AMP-binding"/>
    <property type="match status" value="1"/>
</dbReference>
<dbReference type="Gene3D" id="3.30.559.10">
    <property type="entry name" value="Chloramphenicol acetyltransferase-like domain"/>
    <property type="match status" value="1"/>
</dbReference>
<feature type="domain" description="Carrier" evidence="6">
    <location>
        <begin position="514"/>
        <end position="577"/>
    </location>
</feature>
<evidence type="ECO:0000313" key="10">
    <source>
        <dbReference type="Proteomes" id="UP000605986"/>
    </source>
</evidence>
<dbReference type="Pfam" id="PF00550">
    <property type="entry name" value="PP-binding"/>
    <property type="match status" value="1"/>
</dbReference>
<organism evidence="9 10">
    <name type="scientific">Fusarium austroafricanum</name>
    <dbReference type="NCBI Taxonomy" id="2364996"/>
    <lineage>
        <taxon>Eukaryota</taxon>
        <taxon>Fungi</taxon>
        <taxon>Dikarya</taxon>
        <taxon>Ascomycota</taxon>
        <taxon>Pezizomycotina</taxon>
        <taxon>Sordariomycetes</taxon>
        <taxon>Hypocreomycetidae</taxon>
        <taxon>Hypocreales</taxon>
        <taxon>Nectriaceae</taxon>
        <taxon>Fusarium</taxon>
        <taxon>Fusarium concolor species complex</taxon>
    </lineage>
</organism>
<sequence>MEDKPLISEALDTTVVDLFDKWAAKDPGRIAAEWQGEILTYGELRNASLHMSKALLAANVQPLSKVPVLTQMSLEMLPAVIGILRVRACYAPMDVAMWSTSRVEAALSQVASPIAVVTAACPGLQLPVLTVNFQKEWLHAPLEGADELCQRLDVIREGFRADDLAWTIFTSGSTGVPKGVMIYHRAIHAITVLDHTQDLEDAAAEGIRCLLAFSIAFDGCAAVVWTTLTKGGTLGMASPLNFPQVAATCELLHLTPSMLAIMDPSGPYQSVRYIFLGAEAPKLDVVRQWITPTRKVYNTYGPSETTCIISFGELKPDEEPPFGNLIPGVRVVLVDENLQERDYGEVMISGAGLAAGYLNNPEMTARKFIQWDGQRFYRTGDLARRLEDGQFVWAGRVDNLVKNRGFLINLETEVEPAMASFPPVRQAVSVKWRDRLIGFVQPAAVDVSELRGYMAKRFDPFIIPDGIVTMDSFPLNANGKTDRLALQTYMDDRSADDNDVSLAPNDQPLSPYDALRMAFSVCLHVPFRELNEDSSFTRLGGNSLAAIRLSGILRKYGKVATVVQILKLDTIKSLESALVSLSEPDQHDKTDNNSAMPMTDFQKTMLVRSLANPLLYALIGITRYTGDPVSTPTPSEIHEAFVRAVSAHSIFNTRFDLTNFTFSDFGQRELAWHDVIVEEADFEGACVAAEEQAWRDLRRLDRADLEIPYFRITCISVPDRKALAFVSCMHHVLTDVFSSTLLMRDVERVLAGKDVVPGPRIRDFVAFWHDYKQQNLQRATDFFESMVQPLPATSVLKLPAPSLQPQADSFSLARLESPTTVTRSALTSRANNSGITISTIVCAAWSLFLAKISGWDRVGFSISLSGRMIPWPEVEDIVGPLTTRAPFSTAVPPQTTVQEWLAKVNQLNLDMLEFDGLMHSLPESLMQDSRTKSTIVLCLLDMPQGSSNWSHKEKQEHHFTMLWHVYENGEEIKTEVDFQLREVDQKWAKEMRIVPGRMLDGLINATEDTLVGDLLQ</sequence>
<dbReference type="GO" id="GO:0005737">
    <property type="term" value="C:cytoplasm"/>
    <property type="evidence" value="ECO:0007669"/>
    <property type="project" value="TreeGrafter"/>
</dbReference>
<evidence type="ECO:0000259" key="6">
    <source>
        <dbReference type="Pfam" id="PF00550"/>
    </source>
</evidence>
<dbReference type="Pfam" id="PF00668">
    <property type="entry name" value="Condensation"/>
    <property type="match status" value="1"/>
</dbReference>
<dbReference type="OrthoDB" id="416786at2759"/>
<dbReference type="Gene3D" id="3.30.300.30">
    <property type="match status" value="1"/>
</dbReference>
<dbReference type="InterPro" id="IPR042099">
    <property type="entry name" value="ANL_N_sf"/>
</dbReference>
<dbReference type="InterPro" id="IPR000873">
    <property type="entry name" value="AMP-dep_synth/lig_dom"/>
</dbReference>
<dbReference type="InterPro" id="IPR006162">
    <property type="entry name" value="Ppantetheine_attach_site"/>
</dbReference>
<dbReference type="Gene3D" id="1.10.1200.10">
    <property type="entry name" value="ACP-like"/>
    <property type="match status" value="1"/>
</dbReference>
<dbReference type="PROSITE" id="PS00012">
    <property type="entry name" value="PHOSPHOPANTETHEINE"/>
    <property type="match status" value="1"/>
</dbReference>
<dbReference type="EMBL" id="JAADJG010000740">
    <property type="protein sequence ID" value="KAF4438148.1"/>
    <property type="molecule type" value="Genomic_DNA"/>
</dbReference>
<dbReference type="PANTHER" id="PTHR45527:SF11">
    <property type="entry name" value="NONRIBOSOMAL PEPTIDE SYNTHETASE 5"/>
    <property type="match status" value="1"/>
</dbReference>
<dbReference type="GO" id="GO:0031177">
    <property type="term" value="F:phosphopantetheine binding"/>
    <property type="evidence" value="ECO:0007669"/>
    <property type="project" value="TreeGrafter"/>
</dbReference>
<protein>
    <submittedName>
        <fullName evidence="9">Nonribosomal peptide synthetase 11</fullName>
    </submittedName>
</protein>
<evidence type="ECO:0000313" key="9">
    <source>
        <dbReference type="EMBL" id="KAF4438148.1"/>
    </source>
</evidence>
<dbReference type="InterPro" id="IPR045851">
    <property type="entry name" value="AMP-bd_C_sf"/>
</dbReference>
<evidence type="ECO:0000256" key="3">
    <source>
        <dbReference type="ARBA" id="ARBA00022598"/>
    </source>
</evidence>
<keyword evidence="1" id="KW-0596">Phosphopantetheine</keyword>
<dbReference type="InterPro" id="IPR009081">
    <property type="entry name" value="PP-bd_ACP"/>
</dbReference>
<keyword evidence="10" id="KW-1185">Reference proteome</keyword>
<dbReference type="SUPFAM" id="SSF52777">
    <property type="entry name" value="CoA-dependent acyltransferases"/>
    <property type="match status" value="2"/>
</dbReference>
<feature type="domain" description="AMP-dependent synthetase/ligase" evidence="5">
    <location>
        <begin position="19"/>
        <end position="358"/>
    </location>
</feature>
<keyword evidence="3" id="KW-0436">Ligase</keyword>
<evidence type="ECO:0000256" key="2">
    <source>
        <dbReference type="ARBA" id="ARBA00022553"/>
    </source>
</evidence>
<evidence type="ECO:0000259" key="5">
    <source>
        <dbReference type="Pfam" id="PF00501"/>
    </source>
</evidence>
<dbReference type="InterPro" id="IPR036736">
    <property type="entry name" value="ACP-like_sf"/>
</dbReference>
<dbReference type="InterPro" id="IPR025110">
    <property type="entry name" value="AMP-bd_C"/>
</dbReference>
<dbReference type="SUPFAM" id="SSF47336">
    <property type="entry name" value="ACP-like"/>
    <property type="match status" value="1"/>
</dbReference>
<proteinExistence type="inferred from homology"/>
<dbReference type="PANTHER" id="PTHR45527">
    <property type="entry name" value="NONRIBOSOMAL PEPTIDE SYNTHETASE"/>
    <property type="match status" value="1"/>
</dbReference>
<dbReference type="Gene3D" id="3.40.50.12780">
    <property type="entry name" value="N-terminal domain of ligase-like"/>
    <property type="match status" value="1"/>
</dbReference>
<dbReference type="InterPro" id="IPR001242">
    <property type="entry name" value="Condensation_dom"/>
</dbReference>
<dbReference type="Pfam" id="PF13193">
    <property type="entry name" value="AMP-binding_C"/>
    <property type="match status" value="1"/>
</dbReference>
<name>A0A8H4JW20_9HYPO</name>
<dbReference type="GO" id="GO:0044550">
    <property type="term" value="P:secondary metabolite biosynthetic process"/>
    <property type="evidence" value="ECO:0007669"/>
    <property type="project" value="TreeGrafter"/>
</dbReference>
<evidence type="ECO:0000259" key="7">
    <source>
        <dbReference type="Pfam" id="PF00668"/>
    </source>
</evidence>
<dbReference type="SUPFAM" id="SSF56801">
    <property type="entry name" value="Acetyl-CoA synthetase-like"/>
    <property type="match status" value="1"/>
</dbReference>
<evidence type="ECO:0000256" key="4">
    <source>
        <dbReference type="ARBA" id="ARBA00029454"/>
    </source>
</evidence>
<evidence type="ECO:0000259" key="8">
    <source>
        <dbReference type="Pfam" id="PF13193"/>
    </source>
</evidence>
<comment type="caution">
    <text evidence="9">The sequence shown here is derived from an EMBL/GenBank/DDBJ whole genome shotgun (WGS) entry which is preliminary data.</text>
</comment>
<reference evidence="9" key="1">
    <citation type="submission" date="2020-01" db="EMBL/GenBank/DDBJ databases">
        <title>Identification and distribution of gene clusters putatively required for synthesis of sphingolipid metabolism inhibitors in phylogenetically diverse species of the filamentous fungus Fusarium.</title>
        <authorList>
            <person name="Kim H.-S."/>
            <person name="Busman M."/>
            <person name="Brown D.W."/>
            <person name="Divon H."/>
            <person name="Uhlig S."/>
            <person name="Proctor R.H."/>
        </authorList>
    </citation>
    <scope>NUCLEOTIDE SEQUENCE</scope>
    <source>
        <strain evidence="9">NRRL 53441</strain>
    </source>
</reference>
<dbReference type="GO" id="GO:0016874">
    <property type="term" value="F:ligase activity"/>
    <property type="evidence" value="ECO:0007669"/>
    <property type="project" value="UniProtKB-KW"/>
</dbReference>
<dbReference type="Proteomes" id="UP000605986">
    <property type="component" value="Unassembled WGS sequence"/>
</dbReference>
<feature type="domain" description="Condensation" evidence="7">
    <location>
        <begin position="637"/>
        <end position="985"/>
    </location>
</feature>